<accession>A0A9W8WW42</accession>
<dbReference type="Pfam" id="PF09797">
    <property type="entry name" value="NatB_MDM20"/>
    <property type="match status" value="1"/>
</dbReference>
<name>A0A9W8WW42_9PLEO</name>
<comment type="caution">
    <text evidence="1">The sequence shown here is derived from an EMBL/GenBank/DDBJ whole genome shotgun (WGS) entry which is preliminary data.</text>
</comment>
<organism evidence="1 2">
    <name type="scientific">Didymella glomerata</name>
    <dbReference type="NCBI Taxonomy" id="749621"/>
    <lineage>
        <taxon>Eukaryota</taxon>
        <taxon>Fungi</taxon>
        <taxon>Dikarya</taxon>
        <taxon>Ascomycota</taxon>
        <taxon>Pezizomycotina</taxon>
        <taxon>Dothideomycetes</taxon>
        <taxon>Pleosporomycetidae</taxon>
        <taxon>Pleosporales</taxon>
        <taxon>Pleosporineae</taxon>
        <taxon>Didymellaceae</taxon>
        <taxon>Didymella</taxon>
    </lineage>
</organism>
<keyword evidence="2" id="KW-1185">Reference proteome</keyword>
<dbReference type="InterPro" id="IPR019183">
    <property type="entry name" value="NAA25_NatB_aux_su"/>
</dbReference>
<dbReference type="OrthoDB" id="24670at2759"/>
<protein>
    <recommendedName>
        <fullName evidence="3">N-acetyltransferase B complex non catalytic subunit-domain-containing protein</fullName>
    </recommendedName>
</protein>
<sequence>MAFNWDKLSKARREYPKPKFALSYIDKLLKKSPGNPYLTTWRADVSLQLQSPPETIAKSLVEVCQNKATQQDELLLEYAYRLIVEATLRSNPKLASVGTVGNEGVKAWHNAAAIKSTKKDRKNLWDDFFTAAMRNGCWDDARTAIVKYRAEAASTDKISYYTQILAQQMSAEQKIQAGKVAGVADRMAEIQLAVALKQMKDAYERPESDPISVKDIRDLRFMAKIYARQGRFTQLLELWKAPPAHLTPIMEKHALDISLLTVDILSSTQQYELLEKHILDLIEGAMRALGNDDPKPLQQLCSARVNVWSYLIDATMHLYTPEQSKEKILALKDRVFGFDTLQLDRPLRLVRLILRIYVGESLLQDCKDYFKQFSRIPSCFVDLRRSVEKMSDEERTDFLSFIEEDMKATRSGADDAETKLEEWARAELCVLKFTYLIAVSLPTSSPSTETLQSLIERASNISQMLPKDQDATMLIAYCLTKLQHLNVESDDASGRNSKLLLQAAMIARTAVERDMEKHNRPLALLTTRLHLNLGLGTAAFQVWKTVKPSIKEMLVDTLSPYLLSRIALTQPFDVKHHKGYSANTELKHAVDTVDRMSKVQEGLIFRDIKRFHWDSAMDLISMNEKLTTSLTRHTSILERRRIARLKSEPAGDLPDVTYRTTQTISDNIDRSVFPAYEHSGVHRPYSFLMPADISSTEDVLTQYHNRESVSKILYHDGTPVNWTPPSLEALTARTTPTERLIAENFWHPISSLLYAAINSSKADATYFSALLANLKTLRQDQEKLVVSTPTGSDPVDEPTMITESMLITSYSALEILRLLPRLASKINTLVIQPKTPHPMKASVPKEWAKQIDAEVKGAYEAIGKVANSYINLLQKRGVVAIKAQVRWGKTGSALEGLVSESDVDHYAREYVDAAVEAWKGVLSVKLK</sequence>
<evidence type="ECO:0008006" key="3">
    <source>
        <dbReference type="Google" id="ProtNLM"/>
    </source>
</evidence>
<evidence type="ECO:0000313" key="2">
    <source>
        <dbReference type="Proteomes" id="UP001140562"/>
    </source>
</evidence>
<gene>
    <name evidence="1" type="ORF">N0V87_006744</name>
</gene>
<dbReference type="Proteomes" id="UP001140562">
    <property type="component" value="Unassembled WGS sequence"/>
</dbReference>
<evidence type="ECO:0000313" key="1">
    <source>
        <dbReference type="EMBL" id="KAJ4334599.1"/>
    </source>
</evidence>
<dbReference type="EMBL" id="JAPEUV010000074">
    <property type="protein sequence ID" value="KAJ4334599.1"/>
    <property type="molecule type" value="Genomic_DNA"/>
</dbReference>
<proteinExistence type="predicted"/>
<dbReference type="AlphaFoldDB" id="A0A9W8WW42"/>
<reference evidence="1" key="1">
    <citation type="submission" date="2022-10" db="EMBL/GenBank/DDBJ databases">
        <title>Tapping the CABI collections for fungal endophytes: first genome assemblies for Collariella, Neodidymelliopsis, Ascochyta clinopodiicola, Didymella pomorum, Didymosphaeria variabile, Neocosmospora piperis and Neocucurbitaria cava.</title>
        <authorList>
            <person name="Hill R."/>
        </authorList>
    </citation>
    <scope>NUCLEOTIDE SEQUENCE</scope>
    <source>
        <strain evidence="1">IMI 360193</strain>
    </source>
</reference>